<feature type="coiled-coil region" evidence="1">
    <location>
        <begin position="77"/>
        <end position="104"/>
    </location>
</feature>
<sequence length="110" mass="12940">MFPLALSWILRHCLGEFLTATTPLFLEHSVPKRFVNMEDLKAAKKLMKEVRGGLNAMPDTVPLTTKSELWRNVKRMYKIVEKEAKTVEDLRAQLERKNQDMNMKKCGYWR</sequence>
<dbReference type="Proteomes" id="UP000499080">
    <property type="component" value="Unassembled WGS sequence"/>
</dbReference>
<keyword evidence="1" id="KW-0175">Coiled coil</keyword>
<comment type="caution">
    <text evidence="3">The sequence shown here is derived from an EMBL/GenBank/DDBJ whole genome shotgun (WGS) entry which is preliminary data.</text>
</comment>
<proteinExistence type="predicted"/>
<feature type="chain" id="PRO_5021363483" description="MADF domain-containing protein" evidence="2">
    <location>
        <begin position="16"/>
        <end position="110"/>
    </location>
</feature>
<protein>
    <recommendedName>
        <fullName evidence="5">MADF domain-containing protein</fullName>
    </recommendedName>
</protein>
<name>A0A4Y2PH57_ARAVE</name>
<dbReference type="EMBL" id="BGPR01011226">
    <property type="protein sequence ID" value="GBN50263.1"/>
    <property type="molecule type" value="Genomic_DNA"/>
</dbReference>
<feature type="signal peptide" evidence="2">
    <location>
        <begin position="1"/>
        <end position="15"/>
    </location>
</feature>
<keyword evidence="4" id="KW-1185">Reference proteome</keyword>
<reference evidence="3 4" key="1">
    <citation type="journal article" date="2019" name="Sci. Rep.">
        <title>Orb-weaving spider Araneus ventricosus genome elucidates the spidroin gene catalogue.</title>
        <authorList>
            <person name="Kono N."/>
            <person name="Nakamura H."/>
            <person name="Ohtoshi R."/>
            <person name="Moran D.A.P."/>
            <person name="Shinohara A."/>
            <person name="Yoshida Y."/>
            <person name="Fujiwara M."/>
            <person name="Mori M."/>
            <person name="Tomita M."/>
            <person name="Arakawa K."/>
        </authorList>
    </citation>
    <scope>NUCLEOTIDE SEQUENCE [LARGE SCALE GENOMIC DNA]</scope>
</reference>
<gene>
    <name evidence="3" type="ORF">AVEN_265594_1</name>
</gene>
<evidence type="ECO:0000256" key="2">
    <source>
        <dbReference type="SAM" id="SignalP"/>
    </source>
</evidence>
<accession>A0A4Y2PH57</accession>
<evidence type="ECO:0008006" key="5">
    <source>
        <dbReference type="Google" id="ProtNLM"/>
    </source>
</evidence>
<keyword evidence="2" id="KW-0732">Signal</keyword>
<evidence type="ECO:0000256" key="1">
    <source>
        <dbReference type="SAM" id="Coils"/>
    </source>
</evidence>
<organism evidence="3 4">
    <name type="scientific">Araneus ventricosus</name>
    <name type="common">Orbweaver spider</name>
    <name type="synonym">Epeira ventricosa</name>
    <dbReference type="NCBI Taxonomy" id="182803"/>
    <lineage>
        <taxon>Eukaryota</taxon>
        <taxon>Metazoa</taxon>
        <taxon>Ecdysozoa</taxon>
        <taxon>Arthropoda</taxon>
        <taxon>Chelicerata</taxon>
        <taxon>Arachnida</taxon>
        <taxon>Araneae</taxon>
        <taxon>Araneomorphae</taxon>
        <taxon>Entelegynae</taxon>
        <taxon>Araneoidea</taxon>
        <taxon>Araneidae</taxon>
        <taxon>Araneus</taxon>
    </lineage>
</organism>
<evidence type="ECO:0000313" key="3">
    <source>
        <dbReference type="EMBL" id="GBN50263.1"/>
    </source>
</evidence>
<dbReference type="AlphaFoldDB" id="A0A4Y2PH57"/>
<evidence type="ECO:0000313" key="4">
    <source>
        <dbReference type="Proteomes" id="UP000499080"/>
    </source>
</evidence>